<proteinExistence type="predicted"/>
<name>A0A0E3BE78_9BURK</name>
<gene>
    <name evidence="1" type="ORF">P245_24300</name>
</gene>
<accession>A0A0E3BE78</accession>
<organism evidence="1 2">
    <name type="scientific">Comamonas thiooxydans</name>
    <dbReference type="NCBI Taxonomy" id="363952"/>
    <lineage>
        <taxon>Bacteria</taxon>
        <taxon>Pseudomonadati</taxon>
        <taxon>Pseudomonadota</taxon>
        <taxon>Betaproteobacteria</taxon>
        <taxon>Burkholderiales</taxon>
        <taxon>Comamonadaceae</taxon>
        <taxon>Comamonas</taxon>
    </lineage>
</organism>
<reference evidence="1 2" key="1">
    <citation type="submission" date="2013-09" db="EMBL/GenBank/DDBJ databases">
        <title>High correlation between genotypes and phenotypes of environmental bacteria Comamonas testosteroni strains.</title>
        <authorList>
            <person name="Liu L."/>
            <person name="Zhu W."/>
            <person name="Xia X."/>
            <person name="Xu B."/>
            <person name="Luo M."/>
            <person name="Wang G."/>
        </authorList>
    </citation>
    <scope>NUCLEOTIDE SEQUENCE [LARGE SCALE GENOMIC DNA]</scope>
    <source>
        <strain evidence="1 2">JL14</strain>
    </source>
</reference>
<evidence type="ECO:0000313" key="2">
    <source>
        <dbReference type="Proteomes" id="UP000029567"/>
    </source>
</evidence>
<sequence>MSDLRQILSQGRKRIGLLVGAGAPMSLWVNEAGELVSEGGRSLMPGVEALTTQAIEGLVGQQRVAAEAIRAELGADANIESILTRIRLLQQALGAAQVNGLDSEGYKALGAEVCRKIGEVVGAPLGSVRISVCEAVESVT</sequence>
<comment type="caution">
    <text evidence="1">The sequence shown here is derived from an EMBL/GenBank/DDBJ whole genome shotgun (WGS) entry which is preliminary data.</text>
</comment>
<dbReference type="AlphaFoldDB" id="A0A0E3BE78"/>
<evidence type="ECO:0000313" key="1">
    <source>
        <dbReference type="EMBL" id="KGG84458.1"/>
    </source>
</evidence>
<dbReference type="EMBL" id="AWTN01000128">
    <property type="protein sequence ID" value="KGG84458.1"/>
    <property type="molecule type" value="Genomic_DNA"/>
</dbReference>
<feature type="non-terminal residue" evidence="1">
    <location>
        <position position="140"/>
    </location>
</feature>
<dbReference type="Proteomes" id="UP000029567">
    <property type="component" value="Unassembled WGS sequence"/>
</dbReference>
<protein>
    <submittedName>
        <fullName evidence="1">Uncharacterized protein</fullName>
    </submittedName>
</protein>